<feature type="transmembrane region" description="Helical" evidence="1">
    <location>
        <begin position="72"/>
        <end position="95"/>
    </location>
</feature>
<keyword evidence="1" id="KW-0812">Transmembrane</keyword>
<name>A0A4S2M1M6_OPIFE</name>
<keyword evidence="3" id="KW-1185">Reference proteome</keyword>
<gene>
    <name evidence="2" type="ORF">CRM22_004424</name>
</gene>
<dbReference type="AlphaFoldDB" id="A0A4S2M1M6"/>
<sequence length="110" mass="12762">MFPSLCLVTCEALFRVRMQFVRVVLESRWFRFIRQLHASSRSCLAMNYSADIHNGRLLEPSVSLCHTQTLNFVSLCLWTFLANVFLGFQFVFVAFSGCFELTQARTVIIR</sequence>
<keyword evidence="1" id="KW-1133">Transmembrane helix</keyword>
<evidence type="ECO:0000313" key="3">
    <source>
        <dbReference type="Proteomes" id="UP000308267"/>
    </source>
</evidence>
<evidence type="ECO:0000256" key="1">
    <source>
        <dbReference type="SAM" id="Phobius"/>
    </source>
</evidence>
<organism evidence="2 3">
    <name type="scientific">Opisthorchis felineus</name>
    <dbReference type="NCBI Taxonomy" id="147828"/>
    <lineage>
        <taxon>Eukaryota</taxon>
        <taxon>Metazoa</taxon>
        <taxon>Spiralia</taxon>
        <taxon>Lophotrochozoa</taxon>
        <taxon>Platyhelminthes</taxon>
        <taxon>Trematoda</taxon>
        <taxon>Digenea</taxon>
        <taxon>Opisthorchiida</taxon>
        <taxon>Opisthorchiata</taxon>
        <taxon>Opisthorchiidae</taxon>
        <taxon>Opisthorchis</taxon>
    </lineage>
</organism>
<evidence type="ECO:0000313" key="2">
    <source>
        <dbReference type="EMBL" id="TGZ68159.1"/>
    </source>
</evidence>
<proteinExistence type="predicted"/>
<keyword evidence="1" id="KW-0472">Membrane</keyword>
<comment type="caution">
    <text evidence="2">The sequence shown here is derived from an EMBL/GenBank/DDBJ whole genome shotgun (WGS) entry which is preliminary data.</text>
</comment>
<accession>A0A4S2M1M6</accession>
<dbReference type="Proteomes" id="UP000308267">
    <property type="component" value="Unassembled WGS sequence"/>
</dbReference>
<protein>
    <submittedName>
        <fullName evidence="2">Uncharacterized protein</fullName>
    </submittedName>
</protein>
<dbReference type="EMBL" id="SJOL01006381">
    <property type="protein sequence ID" value="TGZ68159.1"/>
    <property type="molecule type" value="Genomic_DNA"/>
</dbReference>
<reference evidence="2 3" key="1">
    <citation type="journal article" date="2019" name="BMC Genomics">
        <title>New insights from Opisthorchis felineus genome: update on genomics of the epidemiologically important liver flukes.</title>
        <authorList>
            <person name="Ershov N.I."/>
            <person name="Mordvinov V.A."/>
            <person name="Prokhortchouk E.B."/>
            <person name="Pakharukova M.Y."/>
            <person name="Gunbin K.V."/>
            <person name="Ustyantsev K."/>
            <person name="Genaev M.A."/>
            <person name="Blinov A.G."/>
            <person name="Mazur A."/>
            <person name="Boulygina E."/>
            <person name="Tsygankova S."/>
            <person name="Khrameeva E."/>
            <person name="Chekanov N."/>
            <person name="Fan G."/>
            <person name="Xiao A."/>
            <person name="Zhang H."/>
            <person name="Xu X."/>
            <person name="Yang H."/>
            <person name="Solovyev V."/>
            <person name="Lee S.M."/>
            <person name="Liu X."/>
            <person name="Afonnikov D.A."/>
            <person name="Skryabin K.G."/>
        </authorList>
    </citation>
    <scope>NUCLEOTIDE SEQUENCE [LARGE SCALE GENOMIC DNA]</scope>
    <source>
        <strain evidence="2">AK-0245</strain>
        <tissue evidence="2">Whole organism</tissue>
    </source>
</reference>